<evidence type="ECO:0000313" key="1">
    <source>
        <dbReference type="EMBL" id="RPB07414.1"/>
    </source>
</evidence>
<gene>
    <name evidence="1" type="ORF">P167DRAFT_568637</name>
</gene>
<protein>
    <submittedName>
        <fullName evidence="1">Uncharacterized protein</fullName>
    </submittedName>
</protein>
<keyword evidence="2" id="KW-1185">Reference proteome</keyword>
<dbReference type="InParanoid" id="A0A3N4KA81"/>
<dbReference type="EMBL" id="ML119184">
    <property type="protein sequence ID" value="RPB07414.1"/>
    <property type="molecule type" value="Genomic_DNA"/>
</dbReference>
<dbReference type="AlphaFoldDB" id="A0A3N4KA81"/>
<name>A0A3N4KA81_9PEZI</name>
<evidence type="ECO:0000313" key="2">
    <source>
        <dbReference type="Proteomes" id="UP000277580"/>
    </source>
</evidence>
<proteinExistence type="predicted"/>
<dbReference type="Proteomes" id="UP000277580">
    <property type="component" value="Unassembled WGS sequence"/>
</dbReference>
<reference evidence="1 2" key="1">
    <citation type="journal article" date="2018" name="Nat. Ecol. Evol.">
        <title>Pezizomycetes genomes reveal the molecular basis of ectomycorrhizal truffle lifestyle.</title>
        <authorList>
            <person name="Murat C."/>
            <person name="Payen T."/>
            <person name="Noel B."/>
            <person name="Kuo A."/>
            <person name="Morin E."/>
            <person name="Chen J."/>
            <person name="Kohler A."/>
            <person name="Krizsan K."/>
            <person name="Balestrini R."/>
            <person name="Da Silva C."/>
            <person name="Montanini B."/>
            <person name="Hainaut M."/>
            <person name="Levati E."/>
            <person name="Barry K.W."/>
            <person name="Belfiori B."/>
            <person name="Cichocki N."/>
            <person name="Clum A."/>
            <person name="Dockter R.B."/>
            <person name="Fauchery L."/>
            <person name="Guy J."/>
            <person name="Iotti M."/>
            <person name="Le Tacon F."/>
            <person name="Lindquist E.A."/>
            <person name="Lipzen A."/>
            <person name="Malagnac F."/>
            <person name="Mello A."/>
            <person name="Molinier V."/>
            <person name="Miyauchi S."/>
            <person name="Poulain J."/>
            <person name="Riccioni C."/>
            <person name="Rubini A."/>
            <person name="Sitrit Y."/>
            <person name="Splivallo R."/>
            <person name="Traeger S."/>
            <person name="Wang M."/>
            <person name="Zifcakova L."/>
            <person name="Wipf D."/>
            <person name="Zambonelli A."/>
            <person name="Paolocci F."/>
            <person name="Nowrousian M."/>
            <person name="Ottonello S."/>
            <person name="Baldrian P."/>
            <person name="Spatafora J.W."/>
            <person name="Henrissat B."/>
            <person name="Nagy L.G."/>
            <person name="Aury J.M."/>
            <person name="Wincker P."/>
            <person name="Grigoriev I.V."/>
            <person name="Bonfante P."/>
            <person name="Martin F.M."/>
        </authorList>
    </citation>
    <scope>NUCLEOTIDE SEQUENCE [LARGE SCALE GENOMIC DNA]</scope>
    <source>
        <strain evidence="1 2">CCBAS932</strain>
    </source>
</reference>
<accession>A0A3N4KA81</accession>
<organism evidence="1 2">
    <name type="scientific">Morchella conica CCBAS932</name>
    <dbReference type="NCBI Taxonomy" id="1392247"/>
    <lineage>
        <taxon>Eukaryota</taxon>
        <taxon>Fungi</taxon>
        <taxon>Dikarya</taxon>
        <taxon>Ascomycota</taxon>
        <taxon>Pezizomycotina</taxon>
        <taxon>Pezizomycetes</taxon>
        <taxon>Pezizales</taxon>
        <taxon>Morchellaceae</taxon>
        <taxon>Morchella</taxon>
    </lineage>
</organism>
<sequence length="87" mass="9974">MIMIFLVAVLYFLFRFDLLSLFLLTIVSSFFTSTICSVVSALYLNGSHLFPLLFFFCTDVFHHLHIKFHSSANGESTFSSSFFSHCN</sequence>